<proteinExistence type="predicted"/>
<organism evidence="2 3">
    <name type="scientific">Neocucurbitaria cava</name>
    <dbReference type="NCBI Taxonomy" id="798079"/>
    <lineage>
        <taxon>Eukaryota</taxon>
        <taxon>Fungi</taxon>
        <taxon>Dikarya</taxon>
        <taxon>Ascomycota</taxon>
        <taxon>Pezizomycotina</taxon>
        <taxon>Dothideomycetes</taxon>
        <taxon>Pleosporomycetidae</taxon>
        <taxon>Pleosporales</taxon>
        <taxon>Pleosporineae</taxon>
        <taxon>Cucurbitariaceae</taxon>
        <taxon>Neocucurbitaria</taxon>
    </lineage>
</organism>
<reference evidence="2" key="1">
    <citation type="submission" date="2022-10" db="EMBL/GenBank/DDBJ databases">
        <title>Tapping the CABI collections for fungal endophytes: first genome assemblies for Collariella, Neodidymelliopsis, Ascochyta clinopodiicola, Didymella pomorum, Didymosphaeria variabile, Neocosmospora piperis and Neocucurbitaria cava.</title>
        <authorList>
            <person name="Hill R."/>
        </authorList>
    </citation>
    <scope>NUCLEOTIDE SEQUENCE</scope>
    <source>
        <strain evidence="2">IMI 356814</strain>
    </source>
</reference>
<keyword evidence="3" id="KW-1185">Reference proteome</keyword>
<protein>
    <submittedName>
        <fullName evidence="2">Uncharacterized protein</fullName>
    </submittedName>
</protein>
<name>A0A9W9CKB3_9PLEO</name>
<accession>A0A9W9CKB3</accession>
<feature type="compositionally biased region" description="Polar residues" evidence="1">
    <location>
        <begin position="213"/>
        <end position="223"/>
    </location>
</feature>
<sequence length="375" mass="40113">MVRPSLSLLTDVGRKYPGFPTPLSPTLSAKALWPSPASDIGSMAATPRYLSPAIRTVSPMSIDGSEMCGPSRRCQSHGYEHYASQMGLIDSVLSRNNHASGILGPSPIGSPPFSPSISLLNTANAISPTSPSRCISPRTAMLKSKFDKQAIQELSHNPTRYPRAPALELHPSTVNAYSPPAPLRAPHTSYPASPPPTPQLRPQPQPSIHIANGTETNATSPISPSGTMLLYTSNRSVSSGLLALPPLSEAQVAEYRFWRPCGRRLCAFGCGGAHEGEWAAAKRLFQDVAEVTEATTFEAEDGKGDDEDGGVCGTTTTITTERGQEEDERNGGVDEGHSVCGGEDKFSTSVWAGRRMVTDWNEFLCGCEREGVARY</sequence>
<gene>
    <name evidence="2" type="ORF">N0V83_007467</name>
</gene>
<feature type="compositionally biased region" description="Pro residues" evidence="1">
    <location>
        <begin position="192"/>
        <end position="205"/>
    </location>
</feature>
<feature type="compositionally biased region" description="Basic and acidic residues" evidence="1">
    <location>
        <begin position="329"/>
        <end position="341"/>
    </location>
</feature>
<dbReference type="AlphaFoldDB" id="A0A9W9CKB3"/>
<dbReference type="Proteomes" id="UP001140560">
    <property type="component" value="Unassembled WGS sequence"/>
</dbReference>
<dbReference type="OrthoDB" id="3797561at2759"/>
<dbReference type="EMBL" id="JAPEUY010000013">
    <property type="protein sequence ID" value="KAJ4366937.1"/>
    <property type="molecule type" value="Genomic_DNA"/>
</dbReference>
<feature type="region of interest" description="Disordered" evidence="1">
    <location>
        <begin position="321"/>
        <end position="341"/>
    </location>
</feature>
<evidence type="ECO:0000313" key="2">
    <source>
        <dbReference type="EMBL" id="KAJ4366937.1"/>
    </source>
</evidence>
<feature type="region of interest" description="Disordered" evidence="1">
    <location>
        <begin position="172"/>
        <end position="223"/>
    </location>
</feature>
<evidence type="ECO:0000313" key="3">
    <source>
        <dbReference type="Proteomes" id="UP001140560"/>
    </source>
</evidence>
<comment type="caution">
    <text evidence="2">The sequence shown here is derived from an EMBL/GenBank/DDBJ whole genome shotgun (WGS) entry which is preliminary data.</text>
</comment>
<evidence type="ECO:0000256" key="1">
    <source>
        <dbReference type="SAM" id="MobiDB-lite"/>
    </source>
</evidence>